<evidence type="ECO:0000256" key="3">
    <source>
        <dbReference type="ARBA" id="ARBA00022857"/>
    </source>
</evidence>
<dbReference type="GO" id="GO:0050661">
    <property type="term" value="F:NADP binding"/>
    <property type="evidence" value="ECO:0007669"/>
    <property type="project" value="InterPro"/>
</dbReference>
<dbReference type="RefSeq" id="WP_342807731.1">
    <property type="nucleotide sequence ID" value="NZ_JAOPJZ010000003.1"/>
</dbReference>
<accession>A0AAP2Z6N4</accession>
<evidence type="ECO:0000256" key="6">
    <source>
        <dbReference type="ARBA" id="ARBA00048853"/>
    </source>
</evidence>
<evidence type="ECO:0000256" key="10">
    <source>
        <dbReference type="PIRSR" id="PIRSR000149-4"/>
    </source>
</evidence>
<dbReference type="FunFam" id="3.40.50.720:FF:000001">
    <property type="entry name" value="Glyceraldehyde-3-phosphate dehydrogenase"/>
    <property type="match status" value="1"/>
</dbReference>
<feature type="active site" description="Nucleophile" evidence="7">
    <location>
        <position position="164"/>
    </location>
</feature>
<evidence type="ECO:0000256" key="4">
    <source>
        <dbReference type="ARBA" id="ARBA00023002"/>
    </source>
</evidence>
<keyword evidence="4" id="KW-0560">Oxidoreductase</keyword>
<feature type="binding site" evidence="9">
    <location>
        <begin position="25"/>
        <end position="26"/>
    </location>
    <ligand>
        <name>NAD(+)</name>
        <dbReference type="ChEBI" id="CHEBI:57540"/>
    </ligand>
</feature>
<dbReference type="Gene3D" id="3.40.50.720">
    <property type="entry name" value="NAD(P)-binding Rossmann-like Domain"/>
    <property type="match status" value="1"/>
</dbReference>
<keyword evidence="3" id="KW-0521">NADP</keyword>
<dbReference type="SMART" id="SM00846">
    <property type="entry name" value="Gp_dh_N"/>
    <property type="match status" value="1"/>
</dbReference>
<comment type="caution">
    <text evidence="13">The sequence shown here is derived from an EMBL/GenBank/DDBJ whole genome shotgun (WGS) entry which is preliminary data.</text>
</comment>
<comment type="catalytic activity">
    <reaction evidence="6">
        <text>D-glyceraldehyde 3-phosphate + phosphate + NAD(+) = (2R)-3-phospho-glyceroyl phosphate + NADH + H(+)</text>
        <dbReference type="Rhea" id="RHEA:10300"/>
        <dbReference type="ChEBI" id="CHEBI:15378"/>
        <dbReference type="ChEBI" id="CHEBI:43474"/>
        <dbReference type="ChEBI" id="CHEBI:57540"/>
        <dbReference type="ChEBI" id="CHEBI:57604"/>
        <dbReference type="ChEBI" id="CHEBI:57945"/>
        <dbReference type="ChEBI" id="CHEBI:59776"/>
        <dbReference type="EC" id="1.2.1.59"/>
    </reaction>
</comment>
<feature type="binding site" evidence="9">
    <location>
        <position position="132"/>
    </location>
    <ligand>
        <name>NAD(+)</name>
        <dbReference type="ChEBI" id="CHEBI:57540"/>
    </ligand>
</feature>
<dbReference type="Pfam" id="PF02800">
    <property type="entry name" value="Gp_dh_C"/>
    <property type="match status" value="1"/>
</dbReference>
<evidence type="ECO:0000256" key="2">
    <source>
        <dbReference type="ARBA" id="ARBA00013024"/>
    </source>
</evidence>
<feature type="binding site" evidence="8">
    <location>
        <begin position="163"/>
        <end position="165"/>
    </location>
    <ligand>
        <name>D-glyceraldehyde 3-phosphate</name>
        <dbReference type="ChEBI" id="CHEBI:59776"/>
    </ligand>
</feature>
<dbReference type="InterPro" id="IPR020831">
    <property type="entry name" value="GlycerAld/Erythrose_P_DH"/>
</dbReference>
<dbReference type="InterPro" id="IPR036291">
    <property type="entry name" value="NAD(P)-bd_dom_sf"/>
</dbReference>
<dbReference type="NCBIfam" id="TIGR01534">
    <property type="entry name" value="GAPDH-I"/>
    <property type="match status" value="1"/>
</dbReference>
<dbReference type="Proteomes" id="UP001321047">
    <property type="component" value="Unassembled WGS sequence"/>
</dbReference>
<feature type="binding site" evidence="8">
    <location>
        <begin position="222"/>
        <end position="223"/>
    </location>
    <ligand>
        <name>D-glyceraldehyde 3-phosphate</name>
        <dbReference type="ChEBI" id="CHEBI:59776"/>
    </ligand>
</feature>
<comment type="similarity">
    <text evidence="1 11">Belongs to the glyceraldehyde-3-phosphate dehydrogenase family.</text>
</comment>
<dbReference type="PRINTS" id="PR00078">
    <property type="entry name" value="G3PDHDRGNASE"/>
</dbReference>
<evidence type="ECO:0000313" key="13">
    <source>
        <dbReference type="EMBL" id="MCU4751694.1"/>
    </source>
</evidence>
<dbReference type="AlphaFoldDB" id="A0AAP2Z6N4"/>
<feature type="domain" description="Glyceraldehyde 3-phosphate dehydrogenase NAD(P) binding" evidence="12">
    <location>
        <begin position="16"/>
        <end position="164"/>
    </location>
</feature>
<reference evidence="13 14" key="1">
    <citation type="submission" date="2022-09" db="EMBL/GenBank/DDBJ databases">
        <title>Enrichment on poylsaccharides allowed isolation of novel metabolic and taxonomic groups of Haloarchaea.</title>
        <authorList>
            <person name="Sorokin D.Y."/>
            <person name="Elcheninov A.G."/>
            <person name="Khizhniak T.V."/>
            <person name="Kolganova T.V."/>
            <person name="Kublanov I.V."/>
        </authorList>
    </citation>
    <scope>NUCLEOTIDE SEQUENCE [LARGE SCALE GENOMIC DNA]</scope>
    <source>
        <strain evidence="13 14">AArc-curdl1</strain>
    </source>
</reference>
<dbReference type="PIRSF" id="PIRSF000149">
    <property type="entry name" value="GAP_DH"/>
    <property type="match status" value="1"/>
</dbReference>
<dbReference type="CDD" id="cd18126">
    <property type="entry name" value="GAPDH_I_C"/>
    <property type="match status" value="1"/>
</dbReference>
<feature type="binding site" evidence="9">
    <location>
        <position position="90"/>
    </location>
    <ligand>
        <name>NAD(+)</name>
        <dbReference type="ChEBI" id="CHEBI:57540"/>
    </ligand>
</feature>
<feature type="site" description="Activates thiol group during catalysis" evidence="10">
    <location>
        <position position="191"/>
    </location>
</feature>
<dbReference type="FunFam" id="3.30.360.10:FF:000002">
    <property type="entry name" value="Glyceraldehyde-3-phosphate dehydrogenase"/>
    <property type="match status" value="1"/>
</dbReference>
<keyword evidence="14" id="KW-1185">Reference proteome</keyword>
<name>A0AAP2Z6N4_9EURY</name>
<protein>
    <recommendedName>
        <fullName evidence="2">glyceraldehyde-3-phosphate dehydrogenase (NAD(P)(+)) (phosphorylating)</fullName>
        <ecNumber evidence="2">1.2.1.59</ecNumber>
    </recommendedName>
</protein>
<keyword evidence="9" id="KW-0520">NAD</keyword>
<evidence type="ECO:0000256" key="1">
    <source>
        <dbReference type="ARBA" id="ARBA00007406"/>
    </source>
</evidence>
<feature type="binding site" evidence="8">
    <location>
        <position position="245"/>
    </location>
    <ligand>
        <name>D-glyceraldehyde 3-phosphate</name>
        <dbReference type="ChEBI" id="CHEBI:59776"/>
    </ligand>
</feature>
<keyword evidence="9" id="KW-0547">Nucleotide-binding</keyword>
<dbReference type="EC" id="1.2.1.59" evidence="2"/>
<dbReference type="InterPro" id="IPR020829">
    <property type="entry name" value="GlycerAld_3-P_DH_cat"/>
</dbReference>
<dbReference type="SUPFAM" id="SSF51735">
    <property type="entry name" value="NAD(P)-binding Rossmann-fold domains"/>
    <property type="match status" value="1"/>
</dbReference>
<evidence type="ECO:0000256" key="11">
    <source>
        <dbReference type="RuleBase" id="RU000397"/>
    </source>
</evidence>
<feature type="binding site" evidence="9">
    <location>
        <position position="47"/>
    </location>
    <ligand>
        <name>NAD(+)</name>
        <dbReference type="ChEBI" id="CHEBI:57540"/>
    </ligand>
</feature>
<dbReference type="InterPro" id="IPR006424">
    <property type="entry name" value="Glyceraldehyde-3-P_DH_1"/>
</dbReference>
<comment type="catalytic activity">
    <reaction evidence="5">
        <text>D-glyceraldehyde 3-phosphate + phosphate + NADP(+) = (2R)-3-phospho-glyceroyl phosphate + NADPH + H(+)</text>
        <dbReference type="Rhea" id="RHEA:10296"/>
        <dbReference type="ChEBI" id="CHEBI:15378"/>
        <dbReference type="ChEBI" id="CHEBI:43474"/>
        <dbReference type="ChEBI" id="CHEBI:57604"/>
        <dbReference type="ChEBI" id="CHEBI:57783"/>
        <dbReference type="ChEBI" id="CHEBI:58349"/>
        <dbReference type="ChEBI" id="CHEBI:59776"/>
        <dbReference type="EC" id="1.2.1.59"/>
    </reaction>
</comment>
<evidence type="ECO:0000259" key="12">
    <source>
        <dbReference type="SMART" id="SM00846"/>
    </source>
</evidence>
<dbReference type="SUPFAM" id="SSF55347">
    <property type="entry name" value="Glyceraldehyde-3-phosphate dehydrogenase-like, C-terminal domain"/>
    <property type="match status" value="1"/>
</dbReference>
<evidence type="ECO:0000256" key="7">
    <source>
        <dbReference type="PIRSR" id="PIRSR000149-1"/>
    </source>
</evidence>
<evidence type="ECO:0000256" key="5">
    <source>
        <dbReference type="ARBA" id="ARBA00048067"/>
    </source>
</evidence>
<evidence type="ECO:0000256" key="8">
    <source>
        <dbReference type="PIRSR" id="PIRSR000149-2"/>
    </source>
</evidence>
<gene>
    <name evidence="13" type="primary">gap</name>
    <name evidence="13" type="ORF">OB919_06825</name>
</gene>
<feature type="binding site" evidence="8">
    <location>
        <position position="194"/>
    </location>
    <ligand>
        <name>D-glyceraldehyde 3-phosphate</name>
        <dbReference type="ChEBI" id="CHEBI:59776"/>
    </ligand>
</feature>
<dbReference type="CDD" id="cd05214">
    <property type="entry name" value="GAPDH_I_N"/>
    <property type="match status" value="1"/>
</dbReference>
<sequence length="354" mass="38205">MSEHSFPDGSQDDAVVRVGLNGFGRIGRNVLRASFEYDNVEIVAINDVMDNEDMRYLFKYDSVHGRLDDVSLEGDTLSVAGHDVQLLSERDPTQLPWDEHDIDVAFEATGLFRTHDEASQHLEAGANKVVISAPAKGDKPVKTLVYGVNHEEYDGEDVVSNASCTTNSVAPVVKVLDEEFGIESGLLTTVHAYTGTQALIDGPMGKRRRGRAAAENIIPTSTGAAIATTEVLPQLEGKLDGMAMRVPVPNGSITDLTVDLETDITKDDLEAAIREAADGELAGVLGYTDEEIVSRDIVGLPFSSYVDLEAAMVLEGGLVKVLAWYDNEFGFSNRMLDLAAYVIAQEKAEAEAAV</sequence>
<evidence type="ECO:0000256" key="9">
    <source>
        <dbReference type="PIRSR" id="PIRSR000149-3"/>
    </source>
</evidence>
<proteinExistence type="inferred from homology"/>
<evidence type="ECO:0000313" key="14">
    <source>
        <dbReference type="Proteomes" id="UP001321047"/>
    </source>
</evidence>
<dbReference type="Gene3D" id="3.30.360.10">
    <property type="entry name" value="Dihydrodipicolinate Reductase, domain 2"/>
    <property type="match status" value="1"/>
</dbReference>
<organism evidence="13 14">
    <name type="scientific">Natronosalvus hydrolyticus</name>
    <dbReference type="NCBI Taxonomy" id="2979988"/>
    <lineage>
        <taxon>Archaea</taxon>
        <taxon>Methanobacteriati</taxon>
        <taxon>Methanobacteriota</taxon>
        <taxon>Stenosarchaea group</taxon>
        <taxon>Halobacteria</taxon>
        <taxon>Halobacteriales</taxon>
        <taxon>Natrialbaceae</taxon>
        <taxon>Natronosalvus</taxon>
    </lineage>
</organism>
<dbReference type="GO" id="GO:0006006">
    <property type="term" value="P:glucose metabolic process"/>
    <property type="evidence" value="ECO:0007669"/>
    <property type="project" value="InterPro"/>
</dbReference>
<dbReference type="PANTHER" id="PTHR43148">
    <property type="entry name" value="GLYCERALDEHYDE-3-PHOSPHATE DEHYDROGENASE 2"/>
    <property type="match status" value="1"/>
</dbReference>
<dbReference type="GO" id="GO:0051287">
    <property type="term" value="F:NAD binding"/>
    <property type="evidence" value="ECO:0007669"/>
    <property type="project" value="InterPro"/>
</dbReference>
<dbReference type="Pfam" id="PF00044">
    <property type="entry name" value="Gp_dh_N"/>
    <property type="match status" value="1"/>
</dbReference>
<dbReference type="GO" id="GO:0043891">
    <property type="term" value="F:glyceraldehyde-3-phosphate dehydrogenase [NAD(P)+] (phosphorylating) activity"/>
    <property type="evidence" value="ECO:0007669"/>
    <property type="project" value="UniProtKB-EC"/>
</dbReference>
<dbReference type="InterPro" id="IPR020828">
    <property type="entry name" value="GlycerAld_3-P_DH_NAD(P)-bd"/>
</dbReference>
<dbReference type="EMBL" id="JAOPJZ010000003">
    <property type="protein sequence ID" value="MCU4751694.1"/>
    <property type="molecule type" value="Genomic_DNA"/>
</dbReference>
<feature type="binding site" evidence="9">
    <location>
        <position position="327"/>
    </location>
    <ligand>
        <name>NAD(+)</name>
        <dbReference type="ChEBI" id="CHEBI:57540"/>
    </ligand>
</feature>